<feature type="domain" description="C2H2-type" evidence="4">
    <location>
        <begin position="184"/>
        <end position="212"/>
    </location>
</feature>
<feature type="domain" description="SET" evidence="5">
    <location>
        <begin position="1"/>
        <end position="116"/>
    </location>
</feature>
<dbReference type="GO" id="GO:0005634">
    <property type="term" value="C:nucleus"/>
    <property type="evidence" value="ECO:0007669"/>
    <property type="project" value="TreeGrafter"/>
</dbReference>
<dbReference type="SMART" id="SM00355">
    <property type="entry name" value="ZnF_C2H2"/>
    <property type="match status" value="2"/>
</dbReference>
<dbReference type="GO" id="GO:0008270">
    <property type="term" value="F:zinc ion binding"/>
    <property type="evidence" value="ECO:0007669"/>
    <property type="project" value="UniProtKB-KW"/>
</dbReference>
<dbReference type="InterPro" id="IPR036236">
    <property type="entry name" value="Znf_C2H2_sf"/>
</dbReference>
<keyword evidence="3" id="KW-0479">Metal-binding</keyword>
<dbReference type="SMART" id="SM00317">
    <property type="entry name" value="SET"/>
    <property type="match status" value="1"/>
</dbReference>
<dbReference type="GO" id="GO:0006357">
    <property type="term" value="P:regulation of transcription by RNA polymerase II"/>
    <property type="evidence" value="ECO:0007669"/>
    <property type="project" value="TreeGrafter"/>
</dbReference>
<dbReference type="Pfam" id="PF21549">
    <property type="entry name" value="PRDM2_PR"/>
    <property type="match status" value="1"/>
</dbReference>
<dbReference type="PANTHER" id="PTHR16515:SF19">
    <property type="entry name" value="PR DOMAIN ZINC FINGER PROTEIN 14"/>
    <property type="match status" value="1"/>
</dbReference>
<dbReference type="SUPFAM" id="SSF82199">
    <property type="entry name" value="SET domain"/>
    <property type="match status" value="1"/>
</dbReference>
<dbReference type="SUPFAM" id="SSF57667">
    <property type="entry name" value="beta-beta-alpha zinc fingers"/>
    <property type="match status" value="1"/>
</dbReference>
<dbReference type="InterPro" id="IPR013087">
    <property type="entry name" value="Znf_C2H2_type"/>
</dbReference>
<name>A0A2G8KBC8_STIJA</name>
<dbReference type="PANTHER" id="PTHR16515">
    <property type="entry name" value="PR DOMAIN ZINC FINGER PROTEIN"/>
    <property type="match status" value="1"/>
</dbReference>
<feature type="non-terminal residue" evidence="6">
    <location>
        <position position="1"/>
    </location>
</feature>
<sequence length="224" mass="25629">LAVLKTNVCGTVHCSVFCELTVIPKGTRFGPYKGRIVHPSEIKASDDTSGMWEIFERGKLSHFIDGRRDCGNWMSLINSSRFAREQNLIGVQEGGAIYYEVCKDIPRGTELLVWYGDTYLQFMGIPVGIKDATTHGGSDYNEDDSLTNSDGYPCDRCGKVFAYREYREKHLKYTRCVDQGNRDHPCHFCSRSFEKRDRLRIHVLHVHQKHRPHKCSVCGKSFSQ</sequence>
<proteinExistence type="predicted"/>
<evidence type="ECO:0000313" key="6">
    <source>
        <dbReference type="EMBL" id="PIK45307.1"/>
    </source>
</evidence>
<dbReference type="PROSITE" id="PS50280">
    <property type="entry name" value="SET"/>
    <property type="match status" value="1"/>
</dbReference>
<keyword evidence="7" id="KW-1185">Reference proteome</keyword>
<evidence type="ECO:0000256" key="1">
    <source>
        <dbReference type="ARBA" id="ARBA00023015"/>
    </source>
</evidence>
<dbReference type="AlphaFoldDB" id="A0A2G8KBC8"/>
<dbReference type="PROSITE" id="PS50157">
    <property type="entry name" value="ZINC_FINGER_C2H2_2"/>
    <property type="match status" value="2"/>
</dbReference>
<dbReference type="InterPro" id="IPR046341">
    <property type="entry name" value="SET_dom_sf"/>
</dbReference>
<dbReference type="PROSITE" id="PS00028">
    <property type="entry name" value="ZINC_FINGER_C2H2_1"/>
    <property type="match status" value="1"/>
</dbReference>
<evidence type="ECO:0000313" key="7">
    <source>
        <dbReference type="Proteomes" id="UP000230750"/>
    </source>
</evidence>
<dbReference type="Proteomes" id="UP000230750">
    <property type="component" value="Unassembled WGS sequence"/>
</dbReference>
<evidence type="ECO:0000256" key="3">
    <source>
        <dbReference type="PROSITE-ProRule" id="PRU00042"/>
    </source>
</evidence>
<reference evidence="6 7" key="1">
    <citation type="journal article" date="2017" name="PLoS Biol.">
        <title>The sea cucumber genome provides insights into morphological evolution and visceral regeneration.</title>
        <authorList>
            <person name="Zhang X."/>
            <person name="Sun L."/>
            <person name="Yuan J."/>
            <person name="Sun Y."/>
            <person name="Gao Y."/>
            <person name="Zhang L."/>
            <person name="Li S."/>
            <person name="Dai H."/>
            <person name="Hamel J.F."/>
            <person name="Liu C."/>
            <person name="Yu Y."/>
            <person name="Liu S."/>
            <person name="Lin W."/>
            <person name="Guo K."/>
            <person name="Jin S."/>
            <person name="Xu P."/>
            <person name="Storey K.B."/>
            <person name="Huan P."/>
            <person name="Zhang T."/>
            <person name="Zhou Y."/>
            <person name="Zhang J."/>
            <person name="Lin C."/>
            <person name="Li X."/>
            <person name="Xing L."/>
            <person name="Huo D."/>
            <person name="Sun M."/>
            <person name="Wang L."/>
            <person name="Mercier A."/>
            <person name="Li F."/>
            <person name="Yang H."/>
            <person name="Xiang J."/>
        </authorList>
    </citation>
    <scope>NUCLEOTIDE SEQUENCE [LARGE SCALE GENOMIC DNA]</scope>
    <source>
        <strain evidence="6">Shaxun</strain>
        <tissue evidence="6">Muscle</tissue>
    </source>
</reference>
<dbReference type="EMBL" id="MRZV01000720">
    <property type="protein sequence ID" value="PIK45307.1"/>
    <property type="molecule type" value="Genomic_DNA"/>
</dbReference>
<accession>A0A2G8KBC8</accession>
<evidence type="ECO:0000256" key="2">
    <source>
        <dbReference type="ARBA" id="ARBA00023163"/>
    </source>
</evidence>
<keyword evidence="3" id="KW-0863">Zinc-finger</keyword>
<evidence type="ECO:0000259" key="5">
    <source>
        <dbReference type="PROSITE" id="PS50280"/>
    </source>
</evidence>
<feature type="non-terminal residue" evidence="6">
    <location>
        <position position="224"/>
    </location>
</feature>
<evidence type="ECO:0000259" key="4">
    <source>
        <dbReference type="PROSITE" id="PS50157"/>
    </source>
</evidence>
<dbReference type="Gene3D" id="3.30.160.60">
    <property type="entry name" value="Classic Zinc Finger"/>
    <property type="match status" value="1"/>
</dbReference>
<dbReference type="GO" id="GO:0000977">
    <property type="term" value="F:RNA polymerase II transcription regulatory region sequence-specific DNA binding"/>
    <property type="evidence" value="ECO:0007669"/>
    <property type="project" value="TreeGrafter"/>
</dbReference>
<dbReference type="InterPro" id="IPR050331">
    <property type="entry name" value="Zinc_finger"/>
</dbReference>
<dbReference type="Gene3D" id="2.170.270.10">
    <property type="entry name" value="SET domain"/>
    <property type="match status" value="1"/>
</dbReference>
<keyword evidence="2" id="KW-0804">Transcription</keyword>
<keyword evidence="1" id="KW-0805">Transcription regulation</keyword>
<protein>
    <submittedName>
        <fullName evidence="6">Putative PR domain zinc finger protein 14-like</fullName>
    </submittedName>
</protein>
<dbReference type="Pfam" id="PF00096">
    <property type="entry name" value="zf-C2H2"/>
    <property type="match status" value="1"/>
</dbReference>
<comment type="caution">
    <text evidence="6">The sequence shown here is derived from an EMBL/GenBank/DDBJ whole genome shotgun (WGS) entry which is preliminary data.</text>
</comment>
<feature type="domain" description="C2H2-type" evidence="4">
    <location>
        <begin position="152"/>
        <end position="183"/>
    </location>
</feature>
<dbReference type="STRING" id="307972.A0A2G8KBC8"/>
<organism evidence="6 7">
    <name type="scientific">Stichopus japonicus</name>
    <name type="common">Sea cucumber</name>
    <dbReference type="NCBI Taxonomy" id="307972"/>
    <lineage>
        <taxon>Eukaryota</taxon>
        <taxon>Metazoa</taxon>
        <taxon>Echinodermata</taxon>
        <taxon>Eleutherozoa</taxon>
        <taxon>Echinozoa</taxon>
        <taxon>Holothuroidea</taxon>
        <taxon>Aspidochirotacea</taxon>
        <taxon>Aspidochirotida</taxon>
        <taxon>Stichopodidae</taxon>
        <taxon>Apostichopus</taxon>
    </lineage>
</organism>
<dbReference type="InterPro" id="IPR001214">
    <property type="entry name" value="SET_dom"/>
</dbReference>
<keyword evidence="3" id="KW-0862">Zinc</keyword>
<gene>
    <name evidence="6" type="ORF">BSL78_17844</name>
</gene>
<dbReference type="OrthoDB" id="3565419at2759"/>